<dbReference type="Gene3D" id="1.25.40.20">
    <property type="entry name" value="Ankyrin repeat-containing domain"/>
    <property type="match status" value="1"/>
</dbReference>
<dbReference type="InterPro" id="IPR000315">
    <property type="entry name" value="Znf_B-box"/>
</dbReference>
<keyword evidence="5" id="KW-0863">Zinc-finger</keyword>
<dbReference type="SUPFAM" id="SSF57903">
    <property type="entry name" value="FYVE/PHD zinc finger"/>
    <property type="match status" value="1"/>
</dbReference>
<dbReference type="SMR" id="A2EEA2"/>
<reference evidence="10" key="2">
    <citation type="journal article" date="2007" name="Science">
        <title>Draft genome sequence of the sexually transmitted pathogen Trichomonas vaginalis.</title>
        <authorList>
            <person name="Carlton J.M."/>
            <person name="Hirt R.P."/>
            <person name="Silva J.C."/>
            <person name="Delcher A.L."/>
            <person name="Schatz M."/>
            <person name="Zhao Q."/>
            <person name="Wortman J.R."/>
            <person name="Bidwell S.L."/>
            <person name="Alsmark U.C.M."/>
            <person name="Besteiro S."/>
            <person name="Sicheritz-Ponten T."/>
            <person name="Noel C.J."/>
            <person name="Dacks J.B."/>
            <person name="Foster P.G."/>
            <person name="Simillion C."/>
            <person name="Van de Peer Y."/>
            <person name="Miranda-Saavedra D."/>
            <person name="Barton G.J."/>
            <person name="Westrop G.D."/>
            <person name="Mueller S."/>
            <person name="Dessi D."/>
            <person name="Fiori P.L."/>
            <person name="Ren Q."/>
            <person name="Paulsen I."/>
            <person name="Zhang H."/>
            <person name="Bastida-Corcuera F.D."/>
            <person name="Simoes-Barbosa A."/>
            <person name="Brown M.T."/>
            <person name="Hayes R.D."/>
            <person name="Mukherjee M."/>
            <person name="Okumura C.Y."/>
            <person name="Schneider R."/>
            <person name="Smith A.J."/>
            <person name="Vanacova S."/>
            <person name="Villalvazo M."/>
            <person name="Haas B.J."/>
            <person name="Pertea M."/>
            <person name="Feldblyum T.V."/>
            <person name="Utterback T.R."/>
            <person name="Shu C.L."/>
            <person name="Osoegawa K."/>
            <person name="de Jong P.J."/>
            <person name="Hrdy I."/>
            <person name="Horvathova L."/>
            <person name="Zubacova Z."/>
            <person name="Dolezal P."/>
            <person name="Malik S.B."/>
            <person name="Logsdon J.M. Jr."/>
            <person name="Henze K."/>
            <person name="Gupta A."/>
            <person name="Wang C.C."/>
            <person name="Dunne R.L."/>
            <person name="Upcroft J.A."/>
            <person name="Upcroft P."/>
            <person name="White O."/>
            <person name="Salzberg S.L."/>
            <person name="Tang P."/>
            <person name="Chiu C.-H."/>
            <person name="Lee Y.-S."/>
            <person name="Embley T.M."/>
            <person name="Coombs G.H."/>
            <person name="Mottram J.C."/>
            <person name="Tachezy J."/>
            <person name="Fraser-Liggett C.M."/>
            <person name="Johnson P.J."/>
        </authorList>
    </citation>
    <scope>NUCLEOTIDE SEQUENCE [LARGE SCALE GENOMIC DNA]</scope>
    <source>
        <strain evidence="10">G3</strain>
    </source>
</reference>
<evidence type="ECO:0000256" key="2">
    <source>
        <dbReference type="ARBA" id="ARBA00022737"/>
    </source>
</evidence>
<evidence type="ECO:0008006" key="12">
    <source>
        <dbReference type="Google" id="ProtNLM"/>
    </source>
</evidence>
<dbReference type="VEuPathDB" id="TrichDB:TVAG_073660"/>
<dbReference type="PROSITE" id="PS50297">
    <property type="entry name" value="ANK_REP_REGION"/>
    <property type="match status" value="2"/>
</dbReference>
<feature type="region of interest" description="Disordered" evidence="7">
    <location>
        <begin position="251"/>
        <end position="294"/>
    </location>
</feature>
<dbReference type="PROSITE" id="PS50088">
    <property type="entry name" value="ANK_REPEAT"/>
    <property type="match status" value="3"/>
</dbReference>
<dbReference type="InterPro" id="IPR036770">
    <property type="entry name" value="Ankyrin_rpt-contain_sf"/>
</dbReference>
<dbReference type="RefSeq" id="XP_001321223.1">
    <property type="nucleotide sequence ID" value="XM_001321188.1"/>
</dbReference>
<keyword evidence="1" id="KW-0479">Metal-binding</keyword>
<keyword evidence="5" id="KW-0862">Zinc</keyword>
<evidence type="ECO:0000313" key="11">
    <source>
        <dbReference type="Proteomes" id="UP000001542"/>
    </source>
</evidence>
<dbReference type="AlphaFoldDB" id="A2EEA2"/>
<keyword evidence="3 4" id="KW-0040">ANK repeat</keyword>
<dbReference type="Proteomes" id="UP000001542">
    <property type="component" value="Unassembled WGS sequence"/>
</dbReference>
<organism evidence="10 11">
    <name type="scientific">Trichomonas vaginalis (strain ATCC PRA-98 / G3)</name>
    <dbReference type="NCBI Taxonomy" id="412133"/>
    <lineage>
        <taxon>Eukaryota</taxon>
        <taxon>Metamonada</taxon>
        <taxon>Parabasalia</taxon>
        <taxon>Trichomonadida</taxon>
        <taxon>Trichomonadidae</taxon>
        <taxon>Trichomonas</taxon>
    </lineage>
</organism>
<dbReference type="PRINTS" id="PR01415">
    <property type="entry name" value="ANKYRIN"/>
</dbReference>
<gene>
    <name evidence="10" type="ORF">TVAG_073660</name>
</gene>
<dbReference type="InterPro" id="IPR011011">
    <property type="entry name" value="Znf_FYVE_PHD"/>
</dbReference>
<keyword evidence="11" id="KW-1185">Reference proteome</keyword>
<accession>A2EEA2</accession>
<dbReference type="eggNOG" id="KOG0504">
    <property type="taxonomic scope" value="Eukaryota"/>
</dbReference>
<feature type="compositionally biased region" description="Polar residues" evidence="7">
    <location>
        <begin position="284"/>
        <end position="294"/>
    </location>
</feature>
<evidence type="ECO:0000256" key="1">
    <source>
        <dbReference type="ARBA" id="ARBA00022723"/>
    </source>
</evidence>
<dbReference type="Pfam" id="PF12796">
    <property type="entry name" value="Ank_2"/>
    <property type="match status" value="1"/>
</dbReference>
<dbReference type="PROSITE" id="PS50089">
    <property type="entry name" value="ZF_RING_2"/>
    <property type="match status" value="1"/>
</dbReference>
<dbReference type="PANTHER" id="PTHR24173:SF74">
    <property type="entry name" value="ANKYRIN REPEAT DOMAIN-CONTAINING PROTEIN 16"/>
    <property type="match status" value="1"/>
</dbReference>
<keyword evidence="2" id="KW-0677">Repeat</keyword>
<dbReference type="InterPro" id="IPR002110">
    <property type="entry name" value="Ankyrin_rpt"/>
</dbReference>
<dbReference type="STRING" id="5722.A2EEA2"/>
<dbReference type="VEuPathDB" id="TrichDB:TVAGG3_0797900"/>
<keyword evidence="6" id="KW-0175">Coiled coil</keyword>
<feature type="domain" description="B box-type" evidence="9">
    <location>
        <begin position="354"/>
        <end position="399"/>
    </location>
</feature>
<evidence type="ECO:0000259" key="9">
    <source>
        <dbReference type="PROSITE" id="PS50119"/>
    </source>
</evidence>
<feature type="domain" description="RING-type" evidence="8">
    <location>
        <begin position="359"/>
        <end position="394"/>
    </location>
</feature>
<evidence type="ECO:0000256" key="6">
    <source>
        <dbReference type="SAM" id="Coils"/>
    </source>
</evidence>
<sequence length="399" mass="43545">MGAKIDLTDSSGHTALHLASWFGHVETCKVLIEHHAPLDVKDNAGRTPLHFACQHNRPAIVSLLVEAGADVMIADCNGKTPEQIAAQEDRVSILEYLQNATKDTNKSDSTSGHPPEVEFVEEHNKMKATILKLSDLREEQFEQVNALQNRIEKQQATLSSLEMNTTQLKMKLEVIHSLLHASLKAITDLRLSSTNPQSSGIHFTMTRTPTNTSINNASMQSQINMTNPSLQSPINIGNPGIQSQMQIPNQGVINRPSASQPQPQQQIQNRAQTTTPKPVPQSPLQPSVISKPNVSTMPTIPQVQGTPINSILGNANITSSPLLNAPNRDTSPPVTQLGSVDILTQMTNRSNNKINDPLCNICHKNVATEKCRTCGNLICDACLEEVKHVCPICHPKVVE</sequence>
<dbReference type="InParanoid" id="A2EEA2"/>
<evidence type="ECO:0000256" key="5">
    <source>
        <dbReference type="PROSITE-ProRule" id="PRU00024"/>
    </source>
</evidence>
<dbReference type="InterPro" id="IPR013083">
    <property type="entry name" value="Znf_RING/FYVE/PHD"/>
</dbReference>
<dbReference type="GO" id="GO:0008270">
    <property type="term" value="F:zinc ion binding"/>
    <property type="evidence" value="ECO:0007669"/>
    <property type="project" value="UniProtKB-KW"/>
</dbReference>
<feature type="region of interest" description="Disordered" evidence="7">
    <location>
        <begin position="225"/>
        <end position="244"/>
    </location>
</feature>
<dbReference type="Gene3D" id="3.30.40.10">
    <property type="entry name" value="Zinc/RING finger domain, C3HC4 (zinc finger)"/>
    <property type="match status" value="1"/>
</dbReference>
<feature type="coiled-coil region" evidence="6">
    <location>
        <begin position="137"/>
        <end position="164"/>
    </location>
</feature>
<feature type="repeat" description="ANK" evidence="4">
    <location>
        <begin position="44"/>
        <end position="76"/>
    </location>
</feature>
<proteinExistence type="predicted"/>
<evidence type="ECO:0000256" key="7">
    <source>
        <dbReference type="SAM" id="MobiDB-lite"/>
    </source>
</evidence>
<evidence type="ECO:0000256" key="3">
    <source>
        <dbReference type="ARBA" id="ARBA00023043"/>
    </source>
</evidence>
<reference evidence="10" key="1">
    <citation type="submission" date="2006-10" db="EMBL/GenBank/DDBJ databases">
        <authorList>
            <person name="Amadeo P."/>
            <person name="Zhao Q."/>
            <person name="Wortman J."/>
            <person name="Fraser-Liggett C."/>
            <person name="Carlton J."/>
        </authorList>
    </citation>
    <scope>NUCLEOTIDE SEQUENCE</scope>
    <source>
        <strain evidence="10">G3</strain>
    </source>
</reference>
<evidence type="ECO:0000313" key="10">
    <source>
        <dbReference type="EMBL" id="EAY09000.1"/>
    </source>
</evidence>
<feature type="repeat" description="ANK" evidence="4">
    <location>
        <begin position="11"/>
        <end position="43"/>
    </location>
</feature>
<dbReference type="EMBL" id="DS113366">
    <property type="protein sequence ID" value="EAY09000.1"/>
    <property type="molecule type" value="Genomic_DNA"/>
</dbReference>
<evidence type="ECO:0000259" key="8">
    <source>
        <dbReference type="PROSITE" id="PS50089"/>
    </source>
</evidence>
<dbReference type="OrthoDB" id="2157950at2759"/>
<protein>
    <recommendedName>
        <fullName evidence="12">Ankyrin repeat protein</fullName>
    </recommendedName>
</protein>
<dbReference type="SMART" id="SM00248">
    <property type="entry name" value="ANK"/>
    <property type="match status" value="3"/>
</dbReference>
<dbReference type="SUPFAM" id="SSF48403">
    <property type="entry name" value="Ankyrin repeat"/>
    <property type="match status" value="1"/>
</dbReference>
<feature type="repeat" description="ANK" evidence="4">
    <location>
        <begin position="77"/>
        <end position="109"/>
    </location>
</feature>
<dbReference type="PANTHER" id="PTHR24173">
    <property type="entry name" value="ANKYRIN REPEAT CONTAINING"/>
    <property type="match status" value="1"/>
</dbReference>
<dbReference type="InterPro" id="IPR001841">
    <property type="entry name" value="Znf_RING"/>
</dbReference>
<feature type="compositionally biased region" description="Low complexity" evidence="7">
    <location>
        <begin position="254"/>
        <end position="272"/>
    </location>
</feature>
<dbReference type="KEGG" id="tva:4766941"/>
<dbReference type="PROSITE" id="PS50119">
    <property type="entry name" value="ZF_BBOX"/>
    <property type="match status" value="1"/>
</dbReference>
<name>A2EEA2_TRIV3</name>
<evidence type="ECO:0000256" key="4">
    <source>
        <dbReference type="PROSITE-ProRule" id="PRU00023"/>
    </source>
</evidence>